<keyword evidence="10" id="KW-0732">Signal</keyword>
<evidence type="ECO:0000256" key="7">
    <source>
        <dbReference type="ARBA" id="ARBA00039717"/>
    </source>
</evidence>
<protein>
    <recommendedName>
        <fullName evidence="7 10">Leishmanolysin-like peptidase</fullName>
        <ecNumber evidence="10">3.4.24.-</ecNumber>
    </recommendedName>
</protein>
<dbReference type="Gene3D" id="3.10.170.20">
    <property type="match status" value="1"/>
</dbReference>
<reference evidence="11" key="1">
    <citation type="submission" date="2023-07" db="EMBL/GenBank/DDBJ databases">
        <authorList>
            <consortium name="CYATHOMIX"/>
        </authorList>
    </citation>
    <scope>NUCLEOTIDE SEQUENCE</scope>
    <source>
        <strain evidence="11">N/A</strain>
    </source>
</reference>
<evidence type="ECO:0000256" key="6">
    <source>
        <dbReference type="ARBA" id="ARBA00023049"/>
    </source>
</evidence>
<dbReference type="PANTHER" id="PTHR10942">
    <property type="entry name" value="LEISHMANOLYSIN-LIKE PEPTIDASE"/>
    <property type="match status" value="1"/>
</dbReference>
<accession>A0AA36H833</accession>
<evidence type="ECO:0000256" key="4">
    <source>
        <dbReference type="ARBA" id="ARBA00022801"/>
    </source>
</evidence>
<feature type="binding site" evidence="9">
    <location>
        <position position="344"/>
    </location>
    <ligand>
        <name>Zn(2+)</name>
        <dbReference type="ChEBI" id="CHEBI:29105"/>
        <note>catalytic</note>
    </ligand>
</feature>
<sequence length="600" mass="68118">MRSIQMRTWLECLTLVIPLISACSHLSLDFGNASYGLVEDLRSKRSSIWDWIRIELVYDESVNELTKLRQTTLKRLISQARDYFEDTIKVERVKKLQLWPVCPGCPSYSMRRIVFFSGAGMTILDLRQCAGQMWERDKNGEVTIICEKYCKPTCGTATAPKGTAIFTPCSCRHGNCSSDFDDYIGTIAHIDFVLFVAIRHGTCANETLAYAGRCSLHPVTHRPISGYVNVCPEAFEAMQKNEMSKWLSLMKHELIHAFVFSTSHYKNFIGAKPEVQRTPISIVPGVIEKFIRTDWEVARGTVNHDVYMIVTPKVRQEARNHFGCPTLEGAEVENQGDSGMRASHWEKRVFENEAMSAVTTQVYAVSRVTLALFEDSGWYQVDYDKAEDMSWGKGLGCVFAKKSCLTWMRSRQDPYPFCTQQFDVRCSEDRKSKVICNLVSPEFAKIPIDYNYNIPSLYTDDKGGSIVAIGREEIADYCPYYRVFAEVEKEATDSRCTYAGNMYYNNYSLEHEQVCAKLRKIFSPSARCFSLDGGIEVSKKSTITTYHHKVGCYETACKDDRLYVKIQSSKFYPCHYAGQLIHVGKAIAVMGKPVAVGLVR</sequence>
<evidence type="ECO:0000256" key="10">
    <source>
        <dbReference type="RuleBase" id="RU366077"/>
    </source>
</evidence>
<dbReference type="GO" id="GO:0046872">
    <property type="term" value="F:metal ion binding"/>
    <property type="evidence" value="ECO:0007669"/>
    <property type="project" value="UniProtKB-KW"/>
</dbReference>
<evidence type="ECO:0000256" key="2">
    <source>
        <dbReference type="ARBA" id="ARBA00022670"/>
    </source>
</evidence>
<organism evidence="11 12">
    <name type="scientific">Cylicocyclus nassatus</name>
    <name type="common">Nematode worm</name>
    <dbReference type="NCBI Taxonomy" id="53992"/>
    <lineage>
        <taxon>Eukaryota</taxon>
        <taxon>Metazoa</taxon>
        <taxon>Ecdysozoa</taxon>
        <taxon>Nematoda</taxon>
        <taxon>Chromadorea</taxon>
        <taxon>Rhabditida</taxon>
        <taxon>Rhabditina</taxon>
        <taxon>Rhabditomorpha</taxon>
        <taxon>Strongyloidea</taxon>
        <taxon>Strongylidae</taxon>
        <taxon>Cylicocyclus</taxon>
    </lineage>
</organism>
<dbReference type="PROSITE" id="PS51257">
    <property type="entry name" value="PROKAR_LIPOPROTEIN"/>
    <property type="match status" value="1"/>
</dbReference>
<comment type="cofactor">
    <cofactor evidence="9 10">
        <name>Zn(2+)</name>
        <dbReference type="ChEBI" id="CHEBI:29105"/>
    </cofactor>
    <text evidence="9 10">Binds 1 zinc ion per subunit.</text>
</comment>
<evidence type="ECO:0000313" key="11">
    <source>
        <dbReference type="EMBL" id="CAJ0605505.1"/>
    </source>
</evidence>
<keyword evidence="5 9" id="KW-0862">Zinc</keyword>
<evidence type="ECO:0000256" key="8">
    <source>
        <dbReference type="PIRSR" id="PIRSR601577-1"/>
    </source>
</evidence>
<evidence type="ECO:0000256" key="5">
    <source>
        <dbReference type="ARBA" id="ARBA00022833"/>
    </source>
</evidence>
<keyword evidence="6 9" id="KW-0482">Metalloprotease</keyword>
<feature type="binding site" evidence="9">
    <location>
        <position position="256"/>
    </location>
    <ligand>
        <name>Zn(2+)</name>
        <dbReference type="ChEBI" id="CHEBI:29105"/>
        <note>catalytic</note>
    </ligand>
</feature>
<dbReference type="EMBL" id="CATQJL010000316">
    <property type="protein sequence ID" value="CAJ0605505.1"/>
    <property type="molecule type" value="Genomic_DNA"/>
</dbReference>
<dbReference type="EC" id="3.4.24.-" evidence="10"/>
<evidence type="ECO:0000256" key="3">
    <source>
        <dbReference type="ARBA" id="ARBA00022723"/>
    </source>
</evidence>
<evidence type="ECO:0000256" key="1">
    <source>
        <dbReference type="ARBA" id="ARBA00005860"/>
    </source>
</evidence>
<dbReference type="Pfam" id="PF01457">
    <property type="entry name" value="Peptidase_M8"/>
    <property type="match status" value="1"/>
</dbReference>
<dbReference type="InterPro" id="IPR001577">
    <property type="entry name" value="Peptidase_M8"/>
</dbReference>
<gene>
    <name evidence="11" type="ORF">CYNAS_LOCUS17488</name>
</gene>
<comment type="similarity">
    <text evidence="1 10">Belongs to the peptidase M8 family.</text>
</comment>
<dbReference type="Gene3D" id="2.10.55.10">
    <property type="entry name" value="Leishmanolysin domain 3"/>
    <property type="match status" value="1"/>
</dbReference>
<proteinExistence type="inferred from homology"/>
<feature type="binding site" evidence="9">
    <location>
        <position position="252"/>
    </location>
    <ligand>
        <name>Zn(2+)</name>
        <dbReference type="ChEBI" id="CHEBI:29105"/>
        <note>catalytic</note>
    </ligand>
</feature>
<dbReference type="GO" id="GO:0006508">
    <property type="term" value="P:proteolysis"/>
    <property type="evidence" value="ECO:0007669"/>
    <property type="project" value="UniProtKB-KW"/>
</dbReference>
<dbReference type="Gene3D" id="3.90.132.10">
    <property type="entry name" value="Leishmanolysin , domain 2"/>
    <property type="match status" value="1"/>
</dbReference>
<dbReference type="AlphaFoldDB" id="A0AA36H833"/>
<evidence type="ECO:0000313" key="12">
    <source>
        <dbReference type="Proteomes" id="UP001176961"/>
    </source>
</evidence>
<keyword evidence="3 9" id="KW-0479">Metal-binding</keyword>
<dbReference type="PANTHER" id="PTHR10942:SF0">
    <property type="entry name" value="LEISHMANOLYSIN-LIKE PEPTIDASE"/>
    <property type="match status" value="1"/>
</dbReference>
<dbReference type="GO" id="GO:0004222">
    <property type="term" value="F:metalloendopeptidase activity"/>
    <property type="evidence" value="ECO:0007669"/>
    <property type="project" value="UniProtKB-UniRule"/>
</dbReference>
<dbReference type="GO" id="GO:0005737">
    <property type="term" value="C:cytoplasm"/>
    <property type="evidence" value="ECO:0007669"/>
    <property type="project" value="TreeGrafter"/>
</dbReference>
<keyword evidence="4 10" id="KW-0378">Hydrolase</keyword>
<dbReference type="Proteomes" id="UP001176961">
    <property type="component" value="Unassembled WGS sequence"/>
</dbReference>
<feature type="chain" id="PRO_5041483620" description="Leishmanolysin-like peptidase" evidence="10">
    <location>
        <begin position="23"/>
        <end position="600"/>
    </location>
</feature>
<evidence type="ECO:0000256" key="9">
    <source>
        <dbReference type="PIRSR" id="PIRSR601577-2"/>
    </source>
</evidence>
<dbReference type="FunFam" id="3.90.132.10:FF:000001">
    <property type="entry name" value="leishmanolysin-like peptidase isoform X2"/>
    <property type="match status" value="1"/>
</dbReference>
<comment type="caution">
    <text evidence="11">The sequence shown here is derived from an EMBL/GenBank/DDBJ whole genome shotgun (WGS) entry which is preliminary data.</text>
</comment>
<dbReference type="GO" id="GO:0007155">
    <property type="term" value="P:cell adhesion"/>
    <property type="evidence" value="ECO:0007669"/>
    <property type="project" value="InterPro"/>
</dbReference>
<dbReference type="GO" id="GO:0016020">
    <property type="term" value="C:membrane"/>
    <property type="evidence" value="ECO:0007669"/>
    <property type="project" value="InterPro"/>
</dbReference>
<name>A0AA36H833_CYLNA</name>
<feature type="active site" evidence="8">
    <location>
        <position position="253"/>
    </location>
</feature>
<keyword evidence="12" id="KW-1185">Reference proteome</keyword>
<dbReference type="SUPFAM" id="SSF55486">
    <property type="entry name" value="Metalloproteases ('zincins'), catalytic domain"/>
    <property type="match status" value="1"/>
</dbReference>
<keyword evidence="2 10" id="KW-0645">Protease</keyword>
<feature type="signal peptide" evidence="10">
    <location>
        <begin position="1"/>
        <end position="22"/>
    </location>
</feature>